<dbReference type="AlphaFoldDB" id="A0AAQ3K8I0"/>
<feature type="compositionally biased region" description="Basic and acidic residues" evidence="1">
    <location>
        <begin position="1"/>
        <end position="11"/>
    </location>
</feature>
<protein>
    <recommendedName>
        <fullName evidence="4">Reverse transcriptase domain-containing protein</fullName>
    </recommendedName>
</protein>
<dbReference type="Proteomes" id="UP001327560">
    <property type="component" value="Chromosome 3"/>
</dbReference>
<organism evidence="2 3">
    <name type="scientific">Canna indica</name>
    <name type="common">Indian-shot</name>
    <dbReference type="NCBI Taxonomy" id="4628"/>
    <lineage>
        <taxon>Eukaryota</taxon>
        <taxon>Viridiplantae</taxon>
        <taxon>Streptophyta</taxon>
        <taxon>Embryophyta</taxon>
        <taxon>Tracheophyta</taxon>
        <taxon>Spermatophyta</taxon>
        <taxon>Magnoliopsida</taxon>
        <taxon>Liliopsida</taxon>
        <taxon>Zingiberales</taxon>
        <taxon>Cannaceae</taxon>
        <taxon>Canna</taxon>
    </lineage>
</organism>
<feature type="compositionally biased region" description="Basic and acidic residues" evidence="1">
    <location>
        <begin position="127"/>
        <end position="139"/>
    </location>
</feature>
<accession>A0AAQ3K8I0</accession>
<evidence type="ECO:0000256" key="1">
    <source>
        <dbReference type="SAM" id="MobiDB-lite"/>
    </source>
</evidence>
<feature type="region of interest" description="Disordered" evidence="1">
    <location>
        <begin position="1"/>
        <end position="53"/>
    </location>
</feature>
<evidence type="ECO:0000313" key="3">
    <source>
        <dbReference type="Proteomes" id="UP001327560"/>
    </source>
</evidence>
<feature type="compositionally biased region" description="Basic and acidic residues" evidence="1">
    <location>
        <begin position="18"/>
        <end position="38"/>
    </location>
</feature>
<keyword evidence="3" id="KW-1185">Reference proteome</keyword>
<feature type="region of interest" description="Disordered" evidence="1">
    <location>
        <begin position="98"/>
        <end position="139"/>
    </location>
</feature>
<sequence>MEELREAKKTDSQNLKAIVDDKKSEKGGRRGKDRHLHEQNNSLAPRPLSRPENVRSLFKGDKSKMCEFHQTYGHATEECVVLRDQIELLTREGRLNHYIRRDRSRSQTRRSRQQHRSPSNTPPPGDTDNHHGSESEQRHPDVQGVIHYIMGVFVGEGSPETQPSRTIMIVNEAVRPQRPHVPTPILYFYDTNFQGVDRNLHDPIIISVLVVGFLVRKVLVDQGSSVDVLFYPTLEKMDTSESSLHPYHGELVNFSRDHVNIKDYLWITTQFGSTPRTKTIDIQFLVVQCASPYRMIMGRPSLNNL</sequence>
<evidence type="ECO:0000313" key="2">
    <source>
        <dbReference type="EMBL" id="WOL00941.1"/>
    </source>
</evidence>
<dbReference type="EMBL" id="CP136892">
    <property type="protein sequence ID" value="WOL00941.1"/>
    <property type="molecule type" value="Genomic_DNA"/>
</dbReference>
<evidence type="ECO:0008006" key="4">
    <source>
        <dbReference type="Google" id="ProtNLM"/>
    </source>
</evidence>
<proteinExistence type="predicted"/>
<gene>
    <name evidence="2" type="ORF">Cni_G09654</name>
</gene>
<dbReference type="PANTHER" id="PTHR33240:SF15">
    <property type="entry name" value="GAG-PRO-LIKE PROTEIN"/>
    <property type="match status" value="1"/>
</dbReference>
<name>A0AAQ3K8I0_9LILI</name>
<reference evidence="2 3" key="1">
    <citation type="submission" date="2023-10" db="EMBL/GenBank/DDBJ databases">
        <title>Chromosome-scale genome assembly provides insights into flower coloration mechanisms of Canna indica.</title>
        <authorList>
            <person name="Li C."/>
        </authorList>
    </citation>
    <scope>NUCLEOTIDE SEQUENCE [LARGE SCALE GENOMIC DNA]</scope>
    <source>
        <tissue evidence="2">Flower</tissue>
    </source>
</reference>
<feature type="compositionally biased region" description="Basic residues" evidence="1">
    <location>
        <begin position="106"/>
        <end position="115"/>
    </location>
</feature>
<dbReference type="PANTHER" id="PTHR33240">
    <property type="entry name" value="OS08G0508500 PROTEIN"/>
    <property type="match status" value="1"/>
</dbReference>